<accession>A0A143PK68</accession>
<keyword evidence="1 4" id="KW-0349">Heme</keyword>
<dbReference type="GO" id="GO:0046872">
    <property type="term" value="F:metal ion binding"/>
    <property type="evidence" value="ECO:0007669"/>
    <property type="project" value="UniProtKB-KW"/>
</dbReference>
<dbReference type="PROSITE" id="PS51007">
    <property type="entry name" value="CYTC"/>
    <property type="match status" value="2"/>
</dbReference>
<evidence type="ECO:0000256" key="5">
    <source>
        <dbReference type="SAM" id="MobiDB-lite"/>
    </source>
</evidence>
<dbReference type="Pfam" id="PF13442">
    <property type="entry name" value="Cytochrome_CBB3"/>
    <property type="match status" value="1"/>
</dbReference>
<evidence type="ECO:0000313" key="9">
    <source>
        <dbReference type="Proteomes" id="UP000076079"/>
    </source>
</evidence>
<dbReference type="STRING" id="1855912.LuPra_02153"/>
<evidence type="ECO:0000259" key="7">
    <source>
        <dbReference type="PROSITE" id="PS51007"/>
    </source>
</evidence>
<dbReference type="EMBL" id="CP015136">
    <property type="protein sequence ID" value="AMY08947.1"/>
    <property type="molecule type" value="Genomic_DNA"/>
</dbReference>
<feature type="signal peptide" evidence="6">
    <location>
        <begin position="1"/>
        <end position="23"/>
    </location>
</feature>
<dbReference type="InterPro" id="IPR009056">
    <property type="entry name" value="Cyt_c-like_dom"/>
</dbReference>
<reference evidence="9" key="2">
    <citation type="submission" date="2016-04" db="EMBL/GenBank/DDBJ databases">
        <title>First Complete Genome Sequence of a Subdivision 6 Acidobacterium.</title>
        <authorList>
            <person name="Huang S."/>
            <person name="Vieira S."/>
            <person name="Bunk B."/>
            <person name="Riedel T."/>
            <person name="Sproeer C."/>
            <person name="Overmann J."/>
        </authorList>
    </citation>
    <scope>NUCLEOTIDE SEQUENCE [LARGE SCALE GENOMIC DNA]</scope>
    <source>
        <strain evidence="9">DSM 100886 HEG_-6_39</strain>
    </source>
</reference>
<proteinExistence type="predicted"/>
<dbReference type="SUPFAM" id="SSF46626">
    <property type="entry name" value="Cytochrome c"/>
    <property type="match status" value="2"/>
</dbReference>
<dbReference type="InterPro" id="IPR036909">
    <property type="entry name" value="Cyt_c-like_dom_sf"/>
</dbReference>
<dbReference type="PANTHER" id="PTHR33751">
    <property type="entry name" value="CBB3-TYPE CYTOCHROME C OXIDASE SUBUNIT FIXP"/>
    <property type="match status" value="1"/>
</dbReference>
<reference evidence="8 9" key="1">
    <citation type="journal article" date="2016" name="Genome Announc.">
        <title>First Complete Genome Sequence of a Subdivision 6 Acidobacterium Strain.</title>
        <authorList>
            <person name="Huang S."/>
            <person name="Vieira S."/>
            <person name="Bunk B."/>
            <person name="Riedel T."/>
            <person name="Sproer C."/>
            <person name="Overmann J."/>
        </authorList>
    </citation>
    <scope>NUCLEOTIDE SEQUENCE [LARGE SCALE GENOMIC DNA]</scope>
    <source>
        <strain evidence="9">DSM 100886 HEG_-6_39</strain>
    </source>
</reference>
<dbReference type="AlphaFoldDB" id="A0A143PK68"/>
<keyword evidence="6" id="KW-0732">Signal</keyword>
<dbReference type="PANTHER" id="PTHR33751:SF1">
    <property type="entry name" value="CBB3-TYPE CYTOCHROME C OXIDASE SUBUNIT FIXP"/>
    <property type="match status" value="1"/>
</dbReference>
<keyword evidence="3 4" id="KW-0408">Iron</keyword>
<gene>
    <name evidence="8" type="primary">ccoP_1</name>
    <name evidence="8" type="ORF">LuPra_02153</name>
</gene>
<evidence type="ECO:0000256" key="2">
    <source>
        <dbReference type="ARBA" id="ARBA00022723"/>
    </source>
</evidence>
<evidence type="ECO:0000256" key="4">
    <source>
        <dbReference type="PROSITE-ProRule" id="PRU00433"/>
    </source>
</evidence>
<dbReference type="KEGG" id="abac:LuPra_02153"/>
<dbReference type="GO" id="GO:0009055">
    <property type="term" value="F:electron transfer activity"/>
    <property type="evidence" value="ECO:0007669"/>
    <property type="project" value="InterPro"/>
</dbReference>
<keyword evidence="9" id="KW-1185">Reference proteome</keyword>
<dbReference type="InterPro" id="IPR050597">
    <property type="entry name" value="Cytochrome_c_Oxidase_Subunit"/>
</dbReference>
<feature type="compositionally biased region" description="Pro residues" evidence="5">
    <location>
        <begin position="47"/>
        <end position="67"/>
    </location>
</feature>
<evidence type="ECO:0000256" key="3">
    <source>
        <dbReference type="ARBA" id="ARBA00023004"/>
    </source>
</evidence>
<protein>
    <submittedName>
        <fullName evidence="8">Cytochrome c oxidase subunit III</fullName>
    </submittedName>
</protein>
<dbReference type="GO" id="GO:0020037">
    <property type="term" value="F:heme binding"/>
    <property type="evidence" value="ECO:0007669"/>
    <property type="project" value="InterPro"/>
</dbReference>
<feature type="region of interest" description="Disordered" evidence="5">
    <location>
        <begin position="23"/>
        <end position="87"/>
    </location>
</feature>
<feature type="chain" id="PRO_5007511510" evidence="6">
    <location>
        <begin position="24"/>
        <end position="332"/>
    </location>
</feature>
<feature type="domain" description="Cytochrome c" evidence="7">
    <location>
        <begin position="88"/>
        <end position="168"/>
    </location>
</feature>
<evidence type="ECO:0000313" key="8">
    <source>
        <dbReference type="EMBL" id="AMY08947.1"/>
    </source>
</evidence>
<dbReference type="OrthoDB" id="232040at2"/>
<sequence length="332" mass="33678" precursor="true">MRAGSAWLAAAALGVALSVTVRATSGGPQQAPAQPPPQPPVIEGHGGPPPPGQPAPATPQAPAPRPAGPGGQDGGRFPAQQRPKEDPELVQRGRGLFAGACGPCHGADARGGQLGGPNLLRSELALNDKAGELMFPVIKNGRPGTTMVATALPDPEIRAVIAFVHDLQAKIGGQGNPPPGQEVELNIVVGDAKAGEAYFGARCATCHSASGDLKGIATRAGQPKALQNLWVSGGRALARGGGGGPRPAGAPRALTTATVTLPSGEAVKGTLLRLDDFNVTIAQADGSQRTFRRAGDTPKIEIADPLEGHRILLGALTDADMHNVTAYLVTLK</sequence>
<feature type="domain" description="Cytochrome c" evidence="7">
    <location>
        <begin position="190"/>
        <end position="332"/>
    </location>
</feature>
<name>A0A143PK68_LUTPR</name>
<dbReference type="Proteomes" id="UP000076079">
    <property type="component" value="Chromosome"/>
</dbReference>
<evidence type="ECO:0000256" key="1">
    <source>
        <dbReference type="ARBA" id="ARBA00022617"/>
    </source>
</evidence>
<dbReference type="Gene3D" id="1.10.760.10">
    <property type="entry name" value="Cytochrome c-like domain"/>
    <property type="match status" value="2"/>
</dbReference>
<evidence type="ECO:0000256" key="6">
    <source>
        <dbReference type="SAM" id="SignalP"/>
    </source>
</evidence>
<organism evidence="8 9">
    <name type="scientific">Luteitalea pratensis</name>
    <dbReference type="NCBI Taxonomy" id="1855912"/>
    <lineage>
        <taxon>Bacteria</taxon>
        <taxon>Pseudomonadati</taxon>
        <taxon>Acidobacteriota</taxon>
        <taxon>Vicinamibacteria</taxon>
        <taxon>Vicinamibacterales</taxon>
        <taxon>Vicinamibacteraceae</taxon>
        <taxon>Luteitalea</taxon>
    </lineage>
</organism>
<keyword evidence="2 4" id="KW-0479">Metal-binding</keyword>
<dbReference type="RefSeq" id="WP_110170723.1">
    <property type="nucleotide sequence ID" value="NZ_CP015136.1"/>
</dbReference>